<comment type="caution">
    <text evidence="1">The sequence shown here is derived from an EMBL/GenBank/DDBJ whole genome shotgun (WGS) entry which is preliminary data.</text>
</comment>
<organism evidence="1 2">
    <name type="scientific">Steccherinum ochraceum</name>
    <dbReference type="NCBI Taxonomy" id="92696"/>
    <lineage>
        <taxon>Eukaryota</taxon>
        <taxon>Fungi</taxon>
        <taxon>Dikarya</taxon>
        <taxon>Basidiomycota</taxon>
        <taxon>Agaricomycotina</taxon>
        <taxon>Agaricomycetes</taxon>
        <taxon>Polyporales</taxon>
        <taxon>Steccherinaceae</taxon>
        <taxon>Steccherinum</taxon>
    </lineage>
</organism>
<evidence type="ECO:0000313" key="1">
    <source>
        <dbReference type="EMBL" id="TCD63559.1"/>
    </source>
</evidence>
<dbReference type="AlphaFoldDB" id="A0A4R0RFS9"/>
<gene>
    <name evidence="1" type="ORF">EIP91_005230</name>
</gene>
<dbReference type="STRING" id="92696.A0A4R0RFS9"/>
<dbReference type="EMBL" id="RWJN01000289">
    <property type="protein sequence ID" value="TCD63559.1"/>
    <property type="molecule type" value="Genomic_DNA"/>
</dbReference>
<dbReference type="PANTHER" id="PTHR45348">
    <property type="entry name" value="HYPOTHETICAL OXIDOREDUCTASE (EUROFUNG)"/>
    <property type="match status" value="1"/>
</dbReference>
<dbReference type="GO" id="GO:0016651">
    <property type="term" value="F:oxidoreductase activity, acting on NAD(P)H"/>
    <property type="evidence" value="ECO:0007669"/>
    <property type="project" value="InterPro"/>
</dbReference>
<sequence length="149" mass="15863">MKSIGATPIDRNLPLAGLAAAITAITTEPMRLVFDAISSDETQNVALDLTAPGGLLILVLASHVTDDRRKASPDKEVVHTLGIPHLPSNRDLAAEVYELLPGWFESGDLTPTETEYIAGGLAAIPAALDRLREGLVGPRKMVVRPPETH</sequence>
<reference evidence="1 2" key="1">
    <citation type="submission" date="2018-11" db="EMBL/GenBank/DDBJ databases">
        <title>Genome assembly of Steccherinum ochraceum LE-BIN_3174, the white-rot fungus of the Steccherinaceae family (The Residual Polyporoid clade, Polyporales, Basidiomycota).</title>
        <authorList>
            <person name="Fedorova T.V."/>
            <person name="Glazunova O.A."/>
            <person name="Landesman E.O."/>
            <person name="Moiseenko K.V."/>
            <person name="Psurtseva N.V."/>
            <person name="Savinova O.S."/>
            <person name="Shakhova N.V."/>
            <person name="Tyazhelova T.V."/>
            <person name="Vasina D.V."/>
        </authorList>
    </citation>
    <scope>NUCLEOTIDE SEQUENCE [LARGE SCALE GENOMIC DNA]</scope>
    <source>
        <strain evidence="1 2">LE-BIN_3174</strain>
    </source>
</reference>
<evidence type="ECO:0000313" key="2">
    <source>
        <dbReference type="Proteomes" id="UP000292702"/>
    </source>
</evidence>
<dbReference type="InterPro" id="IPR047122">
    <property type="entry name" value="Trans-enoyl_RdTase-like"/>
</dbReference>
<accession>A0A4R0RFS9</accession>
<evidence type="ECO:0008006" key="3">
    <source>
        <dbReference type="Google" id="ProtNLM"/>
    </source>
</evidence>
<proteinExistence type="predicted"/>
<protein>
    <recommendedName>
        <fullName evidence="3">Alcohol dehydrogenase-like C-terminal domain-containing protein</fullName>
    </recommendedName>
</protein>
<dbReference type="Proteomes" id="UP000292702">
    <property type="component" value="Unassembled WGS sequence"/>
</dbReference>
<name>A0A4R0RFS9_9APHY</name>
<dbReference type="Gene3D" id="3.90.180.10">
    <property type="entry name" value="Medium-chain alcohol dehydrogenases, catalytic domain"/>
    <property type="match status" value="1"/>
</dbReference>
<keyword evidence="2" id="KW-1185">Reference proteome</keyword>
<dbReference type="PANTHER" id="PTHR45348:SF2">
    <property type="entry name" value="ZINC-TYPE ALCOHOL DEHYDROGENASE-LIKE PROTEIN C2E1P3.01"/>
    <property type="match status" value="1"/>
</dbReference>
<dbReference type="OrthoDB" id="3233595at2759"/>
<dbReference type="Gene3D" id="3.40.50.720">
    <property type="entry name" value="NAD(P)-binding Rossmann-like Domain"/>
    <property type="match status" value="1"/>
</dbReference>